<feature type="active site" description="Nucleophile" evidence="14">
    <location>
        <position position="371"/>
    </location>
</feature>
<dbReference type="EMBL" id="JARWAO010000001">
    <property type="protein sequence ID" value="MDR5895107.1"/>
    <property type="molecule type" value="Genomic_DNA"/>
</dbReference>
<organism evidence="16 17">
    <name type="scientific">Larsenimonas suaedae</name>
    <dbReference type="NCBI Taxonomy" id="1851019"/>
    <lineage>
        <taxon>Bacteria</taxon>
        <taxon>Pseudomonadati</taxon>
        <taxon>Pseudomonadota</taxon>
        <taxon>Gammaproteobacteria</taxon>
        <taxon>Oceanospirillales</taxon>
        <taxon>Halomonadaceae</taxon>
        <taxon>Larsenimonas</taxon>
    </lineage>
</organism>
<dbReference type="InterPro" id="IPR023267">
    <property type="entry name" value="RCMT"/>
</dbReference>
<keyword evidence="5" id="KW-0963">Cytoplasm</keyword>
<evidence type="ECO:0000256" key="8">
    <source>
        <dbReference type="ARBA" id="ARBA00022679"/>
    </source>
</evidence>
<gene>
    <name evidence="16" type="primary">rsmB</name>
    <name evidence="16" type="ORF">QC825_03315</name>
</gene>
<feature type="binding site" evidence="14">
    <location>
        <begin position="251"/>
        <end position="257"/>
    </location>
    <ligand>
        <name>S-adenosyl-L-methionine</name>
        <dbReference type="ChEBI" id="CHEBI:59789"/>
    </ligand>
</feature>
<dbReference type="PANTHER" id="PTHR22807">
    <property type="entry name" value="NOP2 YEAST -RELATED NOL1/NOP2/FMU SUN DOMAIN-CONTAINING"/>
    <property type="match status" value="1"/>
</dbReference>
<proteinExistence type="inferred from homology"/>
<evidence type="ECO:0000256" key="9">
    <source>
        <dbReference type="ARBA" id="ARBA00022691"/>
    </source>
</evidence>
<evidence type="ECO:0000256" key="10">
    <source>
        <dbReference type="ARBA" id="ARBA00022884"/>
    </source>
</evidence>
<dbReference type="SUPFAM" id="SSF53335">
    <property type="entry name" value="S-adenosyl-L-methionine-dependent methyltransferases"/>
    <property type="match status" value="1"/>
</dbReference>
<name>A0ABU1GUD9_9GAMM</name>
<dbReference type="GO" id="GO:0008168">
    <property type="term" value="F:methyltransferase activity"/>
    <property type="evidence" value="ECO:0007669"/>
    <property type="project" value="UniProtKB-KW"/>
</dbReference>
<comment type="caution">
    <text evidence="16">The sequence shown here is derived from an EMBL/GenBank/DDBJ whole genome shotgun (WGS) entry which is preliminary data.</text>
</comment>
<keyword evidence="8 14" id="KW-0808">Transferase</keyword>
<comment type="function">
    <text evidence="1">Specifically methylates the cytosine at position 967 (m5C967) of 16S rRNA.</text>
</comment>
<dbReference type="PANTHER" id="PTHR22807:SF61">
    <property type="entry name" value="NOL1_NOP2_SUN FAMILY PROTEIN _ ANTITERMINATION NUSB DOMAIN-CONTAINING PROTEIN"/>
    <property type="match status" value="1"/>
</dbReference>
<dbReference type="InterPro" id="IPR029063">
    <property type="entry name" value="SAM-dependent_MTases_sf"/>
</dbReference>
<keyword evidence="6" id="KW-0698">rRNA processing</keyword>
<evidence type="ECO:0000256" key="14">
    <source>
        <dbReference type="PROSITE-ProRule" id="PRU01023"/>
    </source>
</evidence>
<evidence type="ECO:0000256" key="6">
    <source>
        <dbReference type="ARBA" id="ARBA00022552"/>
    </source>
</evidence>
<dbReference type="Gene3D" id="1.10.287.730">
    <property type="entry name" value="Helix hairpin bin"/>
    <property type="match status" value="1"/>
</dbReference>
<sequence length="431" mass="46825">MSQARALAATTLARVLTHQGSLSTMAPENLPPRDHGFYKALCFGVCRELPRLNALAEELLRQPFKRKDQDIQALLLLGLYQLYHMRVPAHAAVGETAGAAKTLKKPWATRVLNGCLRRAERERVELQAKVDTLPEAALRHPRWMIDAIKHAWPEQWSSILAGNNIPGPMTLRVNGRRQSRDAYLARLEAAGMSATPVAGTEMGLTLETPCDVEQLPGFVEGDVSVQDTAAQLAAPLLAPYLTDNARVLDACSAPGGKAAHLLERFSTLELTALDSDSTRLGRVDATLSRLGLDATLRHGDGTGTDWWDGTPFQAILCDAPCSGTGVIRRHPDIKWLRTPEDLDTLAVTQAALLDSLWTLLAPGGVLLYATCSVIPKENQAQIEKFLSRTPEAVSLPLPLELGLATDNGRQLLPTEHGHDGFFYALISKPAA</sequence>
<dbReference type="InterPro" id="IPR004573">
    <property type="entry name" value="rRNA_ssu_MeTfrase_B"/>
</dbReference>
<dbReference type="InterPro" id="IPR001678">
    <property type="entry name" value="MeTrfase_RsmB-F_NOP2_dom"/>
</dbReference>
<dbReference type="Pfam" id="PF01029">
    <property type="entry name" value="NusB"/>
    <property type="match status" value="1"/>
</dbReference>
<dbReference type="Pfam" id="PF01189">
    <property type="entry name" value="Methyltr_RsmB-F"/>
    <property type="match status" value="1"/>
</dbReference>
<dbReference type="InterPro" id="IPR018314">
    <property type="entry name" value="RsmB/NOL1/NOP2-like_CS"/>
</dbReference>
<comment type="catalytic activity">
    <reaction evidence="13">
        <text>cytidine(967) in 16S rRNA + S-adenosyl-L-methionine = 5-methylcytidine(967) in 16S rRNA + S-adenosyl-L-homocysteine + H(+)</text>
        <dbReference type="Rhea" id="RHEA:42748"/>
        <dbReference type="Rhea" id="RHEA-COMP:10219"/>
        <dbReference type="Rhea" id="RHEA-COMP:10220"/>
        <dbReference type="ChEBI" id="CHEBI:15378"/>
        <dbReference type="ChEBI" id="CHEBI:57856"/>
        <dbReference type="ChEBI" id="CHEBI:59789"/>
        <dbReference type="ChEBI" id="CHEBI:74483"/>
        <dbReference type="ChEBI" id="CHEBI:82748"/>
        <dbReference type="EC" id="2.1.1.176"/>
    </reaction>
</comment>
<evidence type="ECO:0000313" key="17">
    <source>
        <dbReference type="Proteomes" id="UP001269375"/>
    </source>
</evidence>
<reference evidence="16 17" key="1">
    <citation type="submission" date="2023-04" db="EMBL/GenBank/DDBJ databases">
        <title>A long-awaited taxogenomic arrangement of the family Halomonadaceae.</title>
        <authorList>
            <person name="De La Haba R."/>
            <person name="Chuvochina M."/>
            <person name="Wittouck S."/>
            <person name="Arahal D.R."/>
            <person name="Sanchez-Porro C."/>
            <person name="Hugenholtz P."/>
            <person name="Ventosa A."/>
        </authorList>
    </citation>
    <scope>NUCLEOTIDE SEQUENCE [LARGE SCALE GENOMIC DNA]</scope>
    <source>
        <strain evidence="16 17">DSM 22428</strain>
    </source>
</reference>
<feature type="binding site" evidence="14">
    <location>
        <position position="300"/>
    </location>
    <ligand>
        <name>S-adenosyl-L-methionine</name>
        <dbReference type="ChEBI" id="CHEBI:59789"/>
    </ligand>
</feature>
<evidence type="ECO:0000256" key="5">
    <source>
        <dbReference type="ARBA" id="ARBA00022490"/>
    </source>
</evidence>
<evidence type="ECO:0000256" key="12">
    <source>
        <dbReference type="ARBA" id="ARBA00031088"/>
    </source>
</evidence>
<keyword evidence="17" id="KW-1185">Reference proteome</keyword>
<evidence type="ECO:0000256" key="1">
    <source>
        <dbReference type="ARBA" id="ARBA00002724"/>
    </source>
</evidence>
<evidence type="ECO:0000256" key="11">
    <source>
        <dbReference type="ARBA" id="ARBA00030399"/>
    </source>
</evidence>
<evidence type="ECO:0000313" key="16">
    <source>
        <dbReference type="EMBL" id="MDR5895107.1"/>
    </source>
</evidence>
<keyword evidence="9 14" id="KW-0949">S-adenosyl-L-methionine</keyword>
<dbReference type="PRINTS" id="PR02008">
    <property type="entry name" value="RCMTFAMILY"/>
</dbReference>
<dbReference type="PROSITE" id="PS51686">
    <property type="entry name" value="SAM_MT_RSMB_NOP"/>
    <property type="match status" value="1"/>
</dbReference>
<comment type="similarity">
    <text evidence="3 14">Belongs to the class I-like SAM-binding methyltransferase superfamily. RsmB/NOP family.</text>
</comment>
<comment type="subcellular location">
    <subcellularLocation>
        <location evidence="2">Cytoplasm</location>
    </subcellularLocation>
</comment>
<evidence type="ECO:0000256" key="2">
    <source>
        <dbReference type="ARBA" id="ARBA00004496"/>
    </source>
</evidence>
<dbReference type="Pfam" id="PF22458">
    <property type="entry name" value="RsmF-B_ferredox"/>
    <property type="match status" value="1"/>
</dbReference>
<dbReference type="InterPro" id="IPR035926">
    <property type="entry name" value="NusB-like_sf"/>
</dbReference>
<feature type="binding site" evidence="14">
    <location>
        <position position="318"/>
    </location>
    <ligand>
        <name>S-adenosyl-L-methionine</name>
        <dbReference type="ChEBI" id="CHEBI:59789"/>
    </ligand>
</feature>
<keyword evidence="10 14" id="KW-0694">RNA-binding</keyword>
<dbReference type="EC" id="2.1.1.176" evidence="4"/>
<dbReference type="Gene3D" id="1.10.940.10">
    <property type="entry name" value="NusB-like"/>
    <property type="match status" value="1"/>
</dbReference>
<dbReference type="InterPro" id="IPR049560">
    <property type="entry name" value="MeTrfase_RsmB-F_NOP2_cat"/>
</dbReference>
<dbReference type="Gene3D" id="3.40.50.150">
    <property type="entry name" value="Vaccinia Virus protein VP39"/>
    <property type="match status" value="1"/>
</dbReference>
<accession>A0ABU1GUD9</accession>
<dbReference type="Proteomes" id="UP001269375">
    <property type="component" value="Unassembled WGS sequence"/>
</dbReference>
<evidence type="ECO:0000256" key="7">
    <source>
        <dbReference type="ARBA" id="ARBA00022603"/>
    </source>
</evidence>
<dbReference type="SUPFAM" id="SSF48013">
    <property type="entry name" value="NusB-like"/>
    <property type="match status" value="1"/>
</dbReference>
<feature type="binding site" evidence="14">
    <location>
        <position position="274"/>
    </location>
    <ligand>
        <name>S-adenosyl-L-methionine</name>
        <dbReference type="ChEBI" id="CHEBI:59789"/>
    </ligand>
</feature>
<evidence type="ECO:0000259" key="15">
    <source>
        <dbReference type="PROSITE" id="PS51686"/>
    </source>
</evidence>
<evidence type="ECO:0000256" key="4">
    <source>
        <dbReference type="ARBA" id="ARBA00012140"/>
    </source>
</evidence>
<dbReference type="InterPro" id="IPR006027">
    <property type="entry name" value="NusB_RsmB_TIM44"/>
</dbReference>
<evidence type="ECO:0000256" key="3">
    <source>
        <dbReference type="ARBA" id="ARBA00007494"/>
    </source>
</evidence>
<feature type="domain" description="SAM-dependent MTase RsmB/NOP-type" evidence="15">
    <location>
        <begin position="159"/>
        <end position="429"/>
    </location>
</feature>
<protein>
    <recommendedName>
        <fullName evidence="4">16S rRNA (cytosine(967)-C(5))-methyltransferase</fullName>
        <ecNumber evidence="4">2.1.1.176</ecNumber>
    </recommendedName>
    <alternativeName>
        <fullName evidence="11">16S rRNA m5C967 methyltransferase</fullName>
    </alternativeName>
    <alternativeName>
        <fullName evidence="12">rRNA (cytosine-C(5)-)-methyltransferase RsmB</fullName>
    </alternativeName>
</protein>
<dbReference type="PROSITE" id="PS01153">
    <property type="entry name" value="NOL1_NOP2_SUN"/>
    <property type="match status" value="1"/>
</dbReference>
<dbReference type="CDD" id="cd02440">
    <property type="entry name" value="AdoMet_MTases"/>
    <property type="match status" value="1"/>
</dbReference>
<keyword evidence="7 14" id="KW-0489">Methyltransferase</keyword>
<dbReference type="GO" id="GO:0032259">
    <property type="term" value="P:methylation"/>
    <property type="evidence" value="ECO:0007669"/>
    <property type="project" value="UniProtKB-KW"/>
</dbReference>
<dbReference type="Gene3D" id="3.30.70.1170">
    <property type="entry name" value="Sun protein, domain 3"/>
    <property type="match status" value="1"/>
</dbReference>
<dbReference type="NCBIfam" id="TIGR00563">
    <property type="entry name" value="rsmB"/>
    <property type="match status" value="1"/>
</dbReference>
<dbReference type="RefSeq" id="WP_251592183.1">
    <property type="nucleotide sequence ID" value="NZ_JAMLJI010000002.1"/>
</dbReference>
<dbReference type="NCBIfam" id="NF008149">
    <property type="entry name" value="PRK10901.1"/>
    <property type="match status" value="1"/>
</dbReference>
<evidence type="ECO:0000256" key="13">
    <source>
        <dbReference type="ARBA" id="ARBA00047283"/>
    </source>
</evidence>
<dbReference type="InterPro" id="IPR054728">
    <property type="entry name" value="RsmB-like_ferredoxin"/>
</dbReference>